<dbReference type="CDD" id="cd06433">
    <property type="entry name" value="GT_2_WfgS_like"/>
    <property type="match status" value="1"/>
</dbReference>
<protein>
    <submittedName>
        <fullName evidence="2">Glycosyltransferase family 2 protein</fullName>
        <ecNumber evidence="2">2.4.-.-</ecNumber>
    </submittedName>
</protein>
<feature type="domain" description="Glycosyltransferase 2-like" evidence="1">
    <location>
        <begin position="6"/>
        <end position="128"/>
    </location>
</feature>
<keyword evidence="2" id="KW-0808">Transferase</keyword>
<dbReference type="InterPro" id="IPR029044">
    <property type="entry name" value="Nucleotide-diphossugar_trans"/>
</dbReference>
<keyword evidence="2" id="KW-0328">Glycosyltransferase</keyword>
<evidence type="ECO:0000313" key="2">
    <source>
        <dbReference type="EMBL" id="MFC7356866.1"/>
    </source>
</evidence>
<organism evidence="2 3">
    <name type="scientific">Jejudonia soesokkakensis</name>
    <dbReference type="NCBI Taxonomy" id="1323432"/>
    <lineage>
        <taxon>Bacteria</taxon>
        <taxon>Pseudomonadati</taxon>
        <taxon>Bacteroidota</taxon>
        <taxon>Flavobacteriia</taxon>
        <taxon>Flavobacteriales</taxon>
        <taxon>Flavobacteriaceae</taxon>
        <taxon>Jejudonia</taxon>
    </lineage>
</organism>
<dbReference type="RefSeq" id="WP_380216704.1">
    <property type="nucleotide sequence ID" value="NZ_JBHTBN010000001.1"/>
</dbReference>
<dbReference type="EC" id="2.4.-.-" evidence="2"/>
<dbReference type="SUPFAM" id="SSF53448">
    <property type="entry name" value="Nucleotide-diphospho-sugar transferases"/>
    <property type="match status" value="1"/>
</dbReference>
<dbReference type="Gene3D" id="3.90.550.10">
    <property type="entry name" value="Spore Coat Polysaccharide Biosynthesis Protein SpsA, Chain A"/>
    <property type="match status" value="1"/>
</dbReference>
<dbReference type="PANTHER" id="PTHR22916:SF67">
    <property type="entry name" value="COLANIC ACID BIOSYNTHESIS GLYCOSYL TRANSFERASE WCAE-RELATED"/>
    <property type="match status" value="1"/>
</dbReference>
<comment type="caution">
    <text evidence="2">The sequence shown here is derived from an EMBL/GenBank/DDBJ whole genome shotgun (WGS) entry which is preliminary data.</text>
</comment>
<proteinExistence type="predicted"/>
<dbReference type="EMBL" id="JBHTBN010000001">
    <property type="protein sequence ID" value="MFC7356866.1"/>
    <property type="molecule type" value="Genomic_DNA"/>
</dbReference>
<sequence>MSPFLSIITINYNNAAGLQQTIDSVLSQTYTDFEYIIIDGGSTDGSAEIITHHKKQFSYWISEPDDGIFNAMNKGIDKARGTYLQFLNSGDVFTSPSALQDFVNHPHFTGDIIYGDYKFEDGEKVYPDQLYPAYFMKTSLPHQSTLFKKTVFDRMGGYDERYKIASDRAFYIQCFLSAQFTFTHIPYFLVLFDLAGVSNDASFLIAKEKEDELIFRSLYGKEYDKHQKVLALEEQQKQRKKNSFFGIANRILRKIKSYVKPTR</sequence>
<reference evidence="3" key="1">
    <citation type="journal article" date="2019" name="Int. J. Syst. Evol. Microbiol.">
        <title>The Global Catalogue of Microorganisms (GCM) 10K type strain sequencing project: providing services to taxonomists for standard genome sequencing and annotation.</title>
        <authorList>
            <consortium name="The Broad Institute Genomics Platform"/>
            <consortium name="The Broad Institute Genome Sequencing Center for Infectious Disease"/>
            <person name="Wu L."/>
            <person name="Ma J."/>
        </authorList>
    </citation>
    <scope>NUCLEOTIDE SEQUENCE [LARGE SCALE GENOMIC DNA]</scope>
    <source>
        <strain evidence="3">CGMCC 1.16306</strain>
    </source>
</reference>
<dbReference type="Proteomes" id="UP001596415">
    <property type="component" value="Unassembled WGS sequence"/>
</dbReference>
<gene>
    <name evidence="2" type="ORF">ACFQO1_04135</name>
</gene>
<evidence type="ECO:0000259" key="1">
    <source>
        <dbReference type="Pfam" id="PF00535"/>
    </source>
</evidence>
<keyword evidence="3" id="KW-1185">Reference proteome</keyword>
<accession>A0ABW2MPQ4</accession>
<name>A0ABW2MPQ4_9FLAO</name>
<dbReference type="GO" id="GO:0016757">
    <property type="term" value="F:glycosyltransferase activity"/>
    <property type="evidence" value="ECO:0007669"/>
    <property type="project" value="UniProtKB-KW"/>
</dbReference>
<dbReference type="InterPro" id="IPR001173">
    <property type="entry name" value="Glyco_trans_2-like"/>
</dbReference>
<dbReference type="PANTHER" id="PTHR22916">
    <property type="entry name" value="GLYCOSYLTRANSFERASE"/>
    <property type="match status" value="1"/>
</dbReference>
<evidence type="ECO:0000313" key="3">
    <source>
        <dbReference type="Proteomes" id="UP001596415"/>
    </source>
</evidence>
<dbReference type="Pfam" id="PF00535">
    <property type="entry name" value="Glycos_transf_2"/>
    <property type="match status" value="1"/>
</dbReference>